<feature type="region of interest" description="Disordered" evidence="1">
    <location>
        <begin position="57"/>
        <end position="91"/>
    </location>
</feature>
<feature type="compositionally biased region" description="Low complexity" evidence="1">
    <location>
        <begin position="80"/>
        <end position="91"/>
    </location>
</feature>
<accession>B7J9L8</accession>
<protein>
    <submittedName>
        <fullName evidence="2">Uncharacterized protein</fullName>
    </submittedName>
</protein>
<organism evidence="2 3">
    <name type="scientific">Acidithiobacillus ferrooxidans (strain ATCC 23270 / DSM 14882 / CIP 104768 / NCIMB 8455)</name>
    <name type="common">Ferrobacillus ferrooxidans (strain ATCC 23270)</name>
    <dbReference type="NCBI Taxonomy" id="243159"/>
    <lineage>
        <taxon>Bacteria</taxon>
        <taxon>Pseudomonadati</taxon>
        <taxon>Pseudomonadota</taxon>
        <taxon>Acidithiobacillia</taxon>
        <taxon>Acidithiobacillales</taxon>
        <taxon>Acidithiobacillaceae</taxon>
        <taxon>Acidithiobacillus</taxon>
    </lineage>
</organism>
<dbReference type="EMBL" id="CP001219">
    <property type="protein sequence ID" value="ACK78139.1"/>
    <property type="molecule type" value="Genomic_DNA"/>
</dbReference>
<dbReference type="HOGENOM" id="CLU_2420289_0_0_6"/>
<gene>
    <name evidence="2" type="ordered locus">AFE_1421</name>
</gene>
<dbReference type="AlphaFoldDB" id="B7J9L8"/>
<dbReference type="PaxDb" id="243159-AFE_1421"/>
<evidence type="ECO:0000313" key="2">
    <source>
        <dbReference type="EMBL" id="ACK78139.1"/>
    </source>
</evidence>
<dbReference type="KEGG" id="afr:AFE_1421"/>
<keyword evidence="3" id="KW-1185">Reference proteome</keyword>
<reference evidence="2 3" key="1">
    <citation type="journal article" date="2008" name="BMC Genomics">
        <title>Acidithiobacillus ferrooxidans metabolism: from genome sequence to industrial applications.</title>
        <authorList>
            <person name="Valdes J."/>
            <person name="Pedroso I."/>
            <person name="Quatrini R."/>
            <person name="Dodson R.J."/>
            <person name="Tettelin H."/>
            <person name="Blake R.II."/>
            <person name="Eisen J.A."/>
            <person name="Holmes D.S."/>
        </authorList>
    </citation>
    <scope>NUCLEOTIDE SEQUENCE [LARGE SCALE GENOMIC DNA]</scope>
    <source>
        <strain evidence="3">ATCC 23270 / DSM 14882 / CIP 104768 / NCIMB 8455</strain>
    </source>
</reference>
<sequence length="91" mass="9497">MAAVGKFCSISPISLLHIIGASSPIGPAIGGIHHVPGKRRGVSDRRLEMPKVAFASNDHVGQGNRHSAPNFSDITGWRRSPPASMSSTASP</sequence>
<evidence type="ECO:0000313" key="3">
    <source>
        <dbReference type="Proteomes" id="UP000001362"/>
    </source>
</evidence>
<evidence type="ECO:0000256" key="1">
    <source>
        <dbReference type="SAM" id="MobiDB-lite"/>
    </source>
</evidence>
<proteinExistence type="predicted"/>
<name>B7J9L8_ACIF2</name>
<feature type="compositionally biased region" description="Polar residues" evidence="1">
    <location>
        <begin position="64"/>
        <end position="73"/>
    </location>
</feature>
<dbReference type="Proteomes" id="UP000001362">
    <property type="component" value="Chromosome"/>
</dbReference>